<dbReference type="InterPro" id="IPR005488">
    <property type="entry name" value="Etherase_MurQ"/>
</dbReference>
<sequence length="305" mass="31900">MLLEDRLQTEARNPESEAVDRLNPRDLVTLMITEDAKAVEAVRAASDAIAIAIEWAAERFNRGGRLIYTGAGTSGRLGVLDASECPPTFSVPPSMVVGLIAGGPTALTRAVEGAEDDPVQGAADLQGLSVTNLDLVVGIASSGRTPYVLGAIDYAKSVGASTVGIACNRPSLLGAKVDLEIALLVGPEVITGSTRLKSGTATKLVLNMITTGAMVRIGKTFGNQMIDLQPSNEKLRIRTRRILREIAGLDDAQAADLLLRSSGQLKRALVAAMAKVEPDQAQALLDSHGGQVRAAVMAKTGVDPR</sequence>
<feature type="domain" description="SIS" evidence="4">
    <location>
        <begin position="56"/>
        <end position="219"/>
    </location>
</feature>
<comment type="pathway">
    <text evidence="3">Amino-sugar metabolism; N-acetylmuramate degradation.</text>
</comment>
<comment type="miscellaneous">
    <text evidence="3">A lyase-type mechanism (elimination/hydration) is suggested for the cleavage of the lactyl ether bond of MurNAc 6-phosphate, with the formation of an alpha,beta-unsaturated aldehyde intermediate with (E)-stereochemistry, followed by the syn addition of water to give product.</text>
</comment>
<reference evidence="5" key="1">
    <citation type="submission" date="2024-05" db="EMBL/GenBank/DDBJ databases">
        <title>Planctomycetes of the genus Singulisphaera possess chitinolytic capabilities.</title>
        <authorList>
            <person name="Ivanova A."/>
        </authorList>
    </citation>
    <scope>NUCLEOTIDE SEQUENCE</scope>
    <source>
        <strain evidence="5">Ch08T</strain>
    </source>
</reference>
<dbReference type="InterPro" id="IPR040190">
    <property type="entry name" value="MURQ/GCKR"/>
</dbReference>
<evidence type="ECO:0000256" key="1">
    <source>
        <dbReference type="ARBA" id="ARBA00023239"/>
    </source>
</evidence>
<evidence type="ECO:0000259" key="4">
    <source>
        <dbReference type="PROSITE" id="PS51464"/>
    </source>
</evidence>
<organism evidence="5">
    <name type="scientific">Singulisphaera sp. Ch08</name>
    <dbReference type="NCBI Taxonomy" id="3120278"/>
    <lineage>
        <taxon>Bacteria</taxon>
        <taxon>Pseudomonadati</taxon>
        <taxon>Planctomycetota</taxon>
        <taxon>Planctomycetia</taxon>
        <taxon>Isosphaerales</taxon>
        <taxon>Isosphaeraceae</taxon>
        <taxon>Singulisphaera</taxon>
    </lineage>
</organism>
<dbReference type="InterPro" id="IPR046348">
    <property type="entry name" value="SIS_dom_sf"/>
</dbReference>
<keyword evidence="2 3" id="KW-0119">Carbohydrate metabolism</keyword>
<dbReference type="InterPro" id="IPR001347">
    <property type="entry name" value="SIS_dom"/>
</dbReference>
<comment type="subunit">
    <text evidence="3">Homodimer.</text>
</comment>
<dbReference type="FunFam" id="3.40.50.10490:FF:000014">
    <property type="entry name" value="N-acetylmuramic acid 6-phosphate etherase"/>
    <property type="match status" value="1"/>
</dbReference>
<dbReference type="AlphaFoldDB" id="A0AAU7CBG8"/>
<dbReference type="Gene3D" id="3.40.50.10490">
    <property type="entry name" value="Glucose-6-phosphate isomerase like protein, domain 1"/>
    <property type="match status" value="1"/>
</dbReference>
<dbReference type="GO" id="GO:0016803">
    <property type="term" value="F:ether hydrolase activity"/>
    <property type="evidence" value="ECO:0007669"/>
    <property type="project" value="TreeGrafter"/>
</dbReference>
<comment type="catalytic activity">
    <reaction evidence="3">
        <text>N-acetyl-D-muramate 6-phosphate + H2O = N-acetyl-D-glucosamine 6-phosphate + (R)-lactate</text>
        <dbReference type="Rhea" id="RHEA:26410"/>
        <dbReference type="ChEBI" id="CHEBI:15377"/>
        <dbReference type="ChEBI" id="CHEBI:16004"/>
        <dbReference type="ChEBI" id="CHEBI:57513"/>
        <dbReference type="ChEBI" id="CHEBI:58722"/>
        <dbReference type="EC" id="4.2.1.126"/>
    </reaction>
</comment>
<dbReference type="PROSITE" id="PS51464">
    <property type="entry name" value="SIS"/>
    <property type="match status" value="1"/>
</dbReference>
<dbReference type="RefSeq" id="WP_406695509.1">
    <property type="nucleotide sequence ID" value="NZ_CP155447.1"/>
</dbReference>
<dbReference type="HAMAP" id="MF_00068">
    <property type="entry name" value="MurQ"/>
    <property type="match status" value="1"/>
</dbReference>
<keyword evidence="1 3" id="KW-0456">Lyase</keyword>
<dbReference type="GO" id="GO:0046348">
    <property type="term" value="P:amino sugar catabolic process"/>
    <property type="evidence" value="ECO:0007669"/>
    <property type="project" value="InterPro"/>
</dbReference>
<dbReference type="SUPFAM" id="SSF53697">
    <property type="entry name" value="SIS domain"/>
    <property type="match status" value="1"/>
</dbReference>
<dbReference type="NCBIfam" id="NF003915">
    <property type="entry name" value="PRK05441.1"/>
    <property type="match status" value="1"/>
</dbReference>
<dbReference type="GO" id="GO:0009254">
    <property type="term" value="P:peptidoglycan turnover"/>
    <property type="evidence" value="ECO:0007669"/>
    <property type="project" value="TreeGrafter"/>
</dbReference>
<protein>
    <recommendedName>
        <fullName evidence="3">N-acetylmuramic acid 6-phosphate etherase</fullName>
        <shortName evidence="3">MurNAc-6-P etherase</shortName>
        <ecNumber evidence="3">4.2.1.126</ecNumber>
    </recommendedName>
    <alternativeName>
        <fullName evidence="3">N-acetylmuramic acid 6-phosphate hydrolase</fullName>
    </alternativeName>
    <alternativeName>
        <fullName evidence="3">N-acetylmuramic acid 6-phosphate lyase</fullName>
    </alternativeName>
</protein>
<dbReference type="PANTHER" id="PTHR10088:SF4">
    <property type="entry name" value="GLUCOKINASE REGULATORY PROTEIN"/>
    <property type="match status" value="1"/>
</dbReference>
<dbReference type="NCBIfam" id="TIGR00274">
    <property type="entry name" value="N-acetylmuramic acid 6-phosphate etherase"/>
    <property type="match status" value="1"/>
</dbReference>
<dbReference type="InterPro" id="IPR005486">
    <property type="entry name" value="Glucokinase_regulatory_CS"/>
</dbReference>
<dbReference type="NCBIfam" id="NF009222">
    <property type="entry name" value="PRK12570.1"/>
    <property type="match status" value="1"/>
</dbReference>
<feature type="active site" description="Proton donor" evidence="3">
    <location>
        <position position="84"/>
    </location>
</feature>
<dbReference type="CDD" id="cd05007">
    <property type="entry name" value="SIS_Etherase"/>
    <property type="match status" value="1"/>
</dbReference>
<comment type="function">
    <text evidence="3">Specifically catalyzes the cleavage of the D-lactyl ether substituent of MurNAc 6-phosphate, producing GlcNAc 6-phosphate and D-lactate.</text>
</comment>
<gene>
    <name evidence="3 5" type="primary">murQ</name>
    <name evidence="5" type="ORF">V5E97_31295</name>
</gene>
<dbReference type="GO" id="GO:0016835">
    <property type="term" value="F:carbon-oxygen lyase activity"/>
    <property type="evidence" value="ECO:0007669"/>
    <property type="project" value="UniProtKB-UniRule"/>
</dbReference>
<accession>A0AAU7CBG8</accession>
<comment type="similarity">
    <text evidence="3">Belongs to the GCKR-like family. MurNAc-6-P etherase subfamily.</text>
</comment>
<evidence type="ECO:0000256" key="2">
    <source>
        <dbReference type="ARBA" id="ARBA00023277"/>
    </source>
</evidence>
<name>A0AAU7CBG8_9BACT</name>
<dbReference type="Pfam" id="PF22645">
    <property type="entry name" value="GKRP_SIS_N"/>
    <property type="match status" value="1"/>
</dbReference>
<evidence type="ECO:0000256" key="3">
    <source>
        <dbReference type="HAMAP-Rule" id="MF_00068"/>
    </source>
</evidence>
<dbReference type="GO" id="GO:0097367">
    <property type="term" value="F:carbohydrate derivative binding"/>
    <property type="evidence" value="ECO:0007669"/>
    <property type="project" value="InterPro"/>
</dbReference>
<proteinExistence type="inferred from homology"/>
<dbReference type="Pfam" id="PF20741">
    <property type="entry name" value="GKRP-like_C"/>
    <property type="match status" value="1"/>
</dbReference>
<dbReference type="EC" id="4.2.1.126" evidence="3"/>
<evidence type="ECO:0000313" key="5">
    <source>
        <dbReference type="EMBL" id="XBH02768.1"/>
    </source>
</evidence>
<dbReference type="EMBL" id="CP155447">
    <property type="protein sequence ID" value="XBH02768.1"/>
    <property type="molecule type" value="Genomic_DNA"/>
</dbReference>
<dbReference type="PROSITE" id="PS01272">
    <property type="entry name" value="GCKR"/>
    <property type="match status" value="1"/>
</dbReference>
<dbReference type="PANTHER" id="PTHR10088">
    <property type="entry name" value="GLUCOKINASE REGULATORY PROTEIN"/>
    <property type="match status" value="1"/>
</dbReference>
<feature type="active site" evidence="3">
    <location>
        <position position="115"/>
    </location>
</feature>
<dbReference type="Gene3D" id="1.10.8.1080">
    <property type="match status" value="1"/>
</dbReference>